<dbReference type="InterPro" id="IPR001680">
    <property type="entry name" value="WD40_rpt"/>
</dbReference>
<dbReference type="Proteomes" id="UP000800041">
    <property type="component" value="Unassembled WGS sequence"/>
</dbReference>
<dbReference type="SUPFAM" id="SSF50978">
    <property type="entry name" value="WD40 repeat-like"/>
    <property type="match status" value="1"/>
</dbReference>
<dbReference type="PROSITE" id="PS50082">
    <property type="entry name" value="WD_REPEATS_2"/>
    <property type="match status" value="1"/>
</dbReference>
<dbReference type="Gene3D" id="2.130.10.10">
    <property type="entry name" value="YVTN repeat-like/Quinoprotein amine dehydrogenase"/>
    <property type="match status" value="1"/>
</dbReference>
<organism evidence="2 3">
    <name type="scientific">Aulographum hederae CBS 113979</name>
    <dbReference type="NCBI Taxonomy" id="1176131"/>
    <lineage>
        <taxon>Eukaryota</taxon>
        <taxon>Fungi</taxon>
        <taxon>Dikarya</taxon>
        <taxon>Ascomycota</taxon>
        <taxon>Pezizomycotina</taxon>
        <taxon>Dothideomycetes</taxon>
        <taxon>Pleosporomycetidae</taxon>
        <taxon>Aulographales</taxon>
        <taxon>Aulographaceae</taxon>
    </lineage>
</organism>
<evidence type="ECO:0000313" key="3">
    <source>
        <dbReference type="Proteomes" id="UP000800041"/>
    </source>
</evidence>
<gene>
    <name evidence="2" type="ORF">K402DRAFT_314038</name>
</gene>
<reference evidence="2" key="1">
    <citation type="journal article" date="2020" name="Stud. Mycol.">
        <title>101 Dothideomycetes genomes: a test case for predicting lifestyles and emergence of pathogens.</title>
        <authorList>
            <person name="Haridas S."/>
            <person name="Albert R."/>
            <person name="Binder M."/>
            <person name="Bloem J."/>
            <person name="Labutti K."/>
            <person name="Salamov A."/>
            <person name="Andreopoulos B."/>
            <person name="Baker S."/>
            <person name="Barry K."/>
            <person name="Bills G."/>
            <person name="Bluhm B."/>
            <person name="Cannon C."/>
            <person name="Castanera R."/>
            <person name="Culley D."/>
            <person name="Daum C."/>
            <person name="Ezra D."/>
            <person name="Gonzalez J."/>
            <person name="Henrissat B."/>
            <person name="Kuo A."/>
            <person name="Liang C."/>
            <person name="Lipzen A."/>
            <person name="Lutzoni F."/>
            <person name="Magnuson J."/>
            <person name="Mondo S."/>
            <person name="Nolan M."/>
            <person name="Ohm R."/>
            <person name="Pangilinan J."/>
            <person name="Park H.-J."/>
            <person name="Ramirez L."/>
            <person name="Alfaro M."/>
            <person name="Sun H."/>
            <person name="Tritt A."/>
            <person name="Yoshinaga Y."/>
            <person name="Zwiers L.-H."/>
            <person name="Turgeon B."/>
            <person name="Goodwin S."/>
            <person name="Spatafora J."/>
            <person name="Crous P."/>
            <person name="Grigoriev I."/>
        </authorList>
    </citation>
    <scope>NUCLEOTIDE SEQUENCE</scope>
    <source>
        <strain evidence="2">CBS 113979</strain>
    </source>
</reference>
<dbReference type="InterPro" id="IPR036322">
    <property type="entry name" value="WD40_repeat_dom_sf"/>
</dbReference>
<dbReference type="Pfam" id="PF00400">
    <property type="entry name" value="WD40"/>
    <property type="match status" value="1"/>
</dbReference>
<feature type="non-terminal residue" evidence="2">
    <location>
        <position position="1"/>
    </location>
</feature>
<name>A0A6G1HGC5_9PEZI</name>
<accession>A0A6G1HGC5</accession>
<keyword evidence="3" id="KW-1185">Reference proteome</keyword>
<dbReference type="OrthoDB" id="20669at2759"/>
<dbReference type="InterPro" id="IPR015943">
    <property type="entry name" value="WD40/YVTN_repeat-like_dom_sf"/>
</dbReference>
<evidence type="ECO:0000256" key="1">
    <source>
        <dbReference type="PROSITE-ProRule" id="PRU00221"/>
    </source>
</evidence>
<dbReference type="EMBL" id="ML977138">
    <property type="protein sequence ID" value="KAF1992117.1"/>
    <property type="molecule type" value="Genomic_DNA"/>
</dbReference>
<dbReference type="PANTHER" id="PTHR43991:SF12">
    <property type="entry name" value="WD REPEAT PROTEIN (AFU_ORTHOLOGUE AFUA_8G05640)"/>
    <property type="match status" value="1"/>
</dbReference>
<keyword evidence="1" id="KW-0853">WD repeat</keyword>
<feature type="repeat" description="WD" evidence="1">
    <location>
        <begin position="274"/>
        <end position="306"/>
    </location>
</feature>
<dbReference type="PANTHER" id="PTHR43991">
    <property type="entry name" value="WD REPEAT PROTEIN (AFU_ORTHOLOGUE AFUA_8G05640)-RELATED"/>
    <property type="match status" value="1"/>
</dbReference>
<dbReference type="AlphaFoldDB" id="A0A6G1HGC5"/>
<proteinExistence type="predicted"/>
<sequence>PTTIREKDLREDGCDIQGIDWTKLGIRRKQAREEKSMHFINGSRQTAWYRSTPPINQVLAENKSGFLKFRRMNTGQRPYINHYQLRNALAVTSNSDIYYARKHQIYHTDPTGQREDLVVDFTVSQDESINAPRWIDITSIAAVPNVLLTGGFCGDYSITNLASTLPTGHTTTGMLSPNSNPATNNAIVNFIDIFHSRRSSSPTAAIGSNDCAVRILDCATNTITDRFDYPVAVNCVATSPSGRLRCLATDVHPPSVQSSAVITDAESGKPLQILDGHRSEAFACAWADNEIHVATGAQDSFVRVYDARWWKQPLVKICTNMAPASVLKFSPGETGKRVLLVAEAADYLEIVDAESWDQKQTVDFFGRPAGIGWCPDGATFTVAVEDGVVGGLMQFGR</sequence>
<protein>
    <submittedName>
        <fullName evidence="2">WD40 repeat-like protein</fullName>
    </submittedName>
</protein>
<feature type="non-terminal residue" evidence="2">
    <location>
        <position position="397"/>
    </location>
</feature>
<evidence type="ECO:0000313" key="2">
    <source>
        <dbReference type="EMBL" id="KAF1992117.1"/>
    </source>
</evidence>
<dbReference type="SMART" id="SM00320">
    <property type="entry name" value="WD40"/>
    <property type="match status" value="1"/>
</dbReference>